<name>U4LR01_PYROM</name>
<sequence length="92" mass="10348">MLNCTCDLSLNTLPMMARSAICFLNVVNRQREVGWLGYNTRTDSVIRLRRVSVSNWAVSTHCKPSLGSHTTTNQKYTADQNPQRNQCDSSAI</sequence>
<proteinExistence type="predicted"/>
<dbReference type="EMBL" id="HF936526">
    <property type="protein sequence ID" value="CCX34355.1"/>
    <property type="molecule type" value="Genomic_DNA"/>
</dbReference>
<evidence type="ECO:0000313" key="2">
    <source>
        <dbReference type="EMBL" id="CCX34355.1"/>
    </source>
</evidence>
<keyword evidence="3" id="KW-1185">Reference proteome</keyword>
<accession>U4LR01</accession>
<gene>
    <name evidence="2" type="ORF">PCON_03567</name>
</gene>
<dbReference type="Proteomes" id="UP000018144">
    <property type="component" value="Unassembled WGS sequence"/>
</dbReference>
<protein>
    <submittedName>
        <fullName evidence="2">Uncharacterized protein</fullName>
    </submittedName>
</protein>
<feature type="compositionally biased region" description="Polar residues" evidence="1">
    <location>
        <begin position="67"/>
        <end position="92"/>
    </location>
</feature>
<reference evidence="2 3" key="1">
    <citation type="journal article" date="2013" name="PLoS Genet.">
        <title>The genome and development-dependent transcriptomes of Pyronema confluens: a window into fungal evolution.</title>
        <authorList>
            <person name="Traeger S."/>
            <person name="Altegoer F."/>
            <person name="Freitag M."/>
            <person name="Gabaldon T."/>
            <person name="Kempken F."/>
            <person name="Kumar A."/>
            <person name="Marcet-Houben M."/>
            <person name="Poggeler S."/>
            <person name="Stajich J.E."/>
            <person name="Nowrousian M."/>
        </authorList>
    </citation>
    <scope>NUCLEOTIDE SEQUENCE [LARGE SCALE GENOMIC DNA]</scope>
    <source>
        <strain evidence="3">CBS 100304</strain>
        <tissue evidence="2">Vegetative mycelium</tissue>
    </source>
</reference>
<evidence type="ECO:0000313" key="3">
    <source>
        <dbReference type="Proteomes" id="UP000018144"/>
    </source>
</evidence>
<evidence type="ECO:0000256" key="1">
    <source>
        <dbReference type="SAM" id="MobiDB-lite"/>
    </source>
</evidence>
<feature type="region of interest" description="Disordered" evidence="1">
    <location>
        <begin position="65"/>
        <end position="92"/>
    </location>
</feature>
<dbReference type="AlphaFoldDB" id="U4LR01"/>
<organism evidence="2 3">
    <name type="scientific">Pyronema omphalodes (strain CBS 100304)</name>
    <name type="common">Pyronema confluens</name>
    <dbReference type="NCBI Taxonomy" id="1076935"/>
    <lineage>
        <taxon>Eukaryota</taxon>
        <taxon>Fungi</taxon>
        <taxon>Dikarya</taxon>
        <taxon>Ascomycota</taxon>
        <taxon>Pezizomycotina</taxon>
        <taxon>Pezizomycetes</taxon>
        <taxon>Pezizales</taxon>
        <taxon>Pyronemataceae</taxon>
        <taxon>Pyronema</taxon>
    </lineage>
</organism>